<dbReference type="Pfam" id="PF01408">
    <property type="entry name" value="GFO_IDH_MocA"/>
    <property type="match status" value="1"/>
</dbReference>
<protein>
    <recommendedName>
        <fullName evidence="7">NAD binding Rossmann fold oxidoreductase</fullName>
    </recommendedName>
</protein>
<evidence type="ECO:0000313" key="6">
    <source>
        <dbReference type="Proteomes" id="UP000242519"/>
    </source>
</evidence>
<dbReference type="GO" id="GO:0000166">
    <property type="term" value="F:nucleotide binding"/>
    <property type="evidence" value="ECO:0007669"/>
    <property type="project" value="InterPro"/>
</dbReference>
<comment type="caution">
    <text evidence="5">The sequence shown here is derived from an EMBL/GenBank/DDBJ whole genome shotgun (WGS) entry which is preliminary data.</text>
</comment>
<dbReference type="InterPro" id="IPR051317">
    <property type="entry name" value="Gfo/Idh/MocA_oxidoreduct"/>
</dbReference>
<name>A0A218Z7H5_9HELO</name>
<dbReference type="Gene3D" id="3.40.50.720">
    <property type="entry name" value="NAD(P)-binding Rossmann-like Domain"/>
    <property type="match status" value="1"/>
</dbReference>
<dbReference type="AlphaFoldDB" id="A0A218Z7H5"/>
<dbReference type="PANTHER" id="PTHR43708">
    <property type="entry name" value="CONSERVED EXPRESSED OXIDOREDUCTASE (EUROFUNG)"/>
    <property type="match status" value="1"/>
</dbReference>
<sequence>MASKTYNVGVVGYGMSAKVFHIPLIQVTPSFALSAIVQRTPKPKDDASKDHPTTKIYHLADQLFEDSSLDIIVITTTPETHFSFARSALEAGKHVIVEKPFVPTSAEAQQLIDISSKSGKLICVYQNRRWDSDFLTVQKLIRRGTIGRVVEFETHFDRYKPERPSTWKGTLGMAHAGGVVYDLGTHLIDQAYVLFGLPKRVTAIFTNQRNDGEAEPDSFSILLGYEAGGPLVTAKAGVMCVETEQLRYWVRGTKGSFKKFHLDIQEDQLKAGMKPGDQGFGIESAERSGTLVELEGGKPEGLILANVRPETYATLYEGFAKAIACGRESAVPVKASEARDVLRIIEAARESAQNGKSVDL</sequence>
<dbReference type="OrthoDB" id="2129491at2759"/>
<accession>A0A218Z7H5</accession>
<dbReference type="Pfam" id="PF02894">
    <property type="entry name" value="GFO_IDH_MocA_C"/>
    <property type="match status" value="1"/>
</dbReference>
<feature type="domain" description="Gfo/Idh/MocA-like oxidoreductase N-terminal" evidence="3">
    <location>
        <begin position="7"/>
        <end position="124"/>
    </location>
</feature>
<dbReference type="Gene3D" id="3.30.360.10">
    <property type="entry name" value="Dihydrodipicolinate Reductase, domain 2"/>
    <property type="match status" value="1"/>
</dbReference>
<dbReference type="STRING" id="503106.A0A218Z7H5"/>
<keyword evidence="6" id="KW-1185">Reference proteome</keyword>
<dbReference type="InterPro" id="IPR000683">
    <property type="entry name" value="Gfo/Idh/MocA-like_OxRdtase_N"/>
</dbReference>
<dbReference type="GO" id="GO:0016491">
    <property type="term" value="F:oxidoreductase activity"/>
    <property type="evidence" value="ECO:0007669"/>
    <property type="project" value="UniProtKB-KW"/>
</dbReference>
<feature type="domain" description="Gfo/Idh/MocA-like oxidoreductase C-terminal" evidence="4">
    <location>
        <begin position="139"/>
        <end position="360"/>
    </location>
</feature>
<keyword evidence="2" id="KW-0560">Oxidoreductase</keyword>
<dbReference type="Proteomes" id="UP000242519">
    <property type="component" value="Unassembled WGS sequence"/>
</dbReference>
<evidence type="ECO:0000259" key="3">
    <source>
        <dbReference type="Pfam" id="PF01408"/>
    </source>
</evidence>
<proteinExistence type="inferred from homology"/>
<dbReference type="EMBL" id="MZNU01000142">
    <property type="protein sequence ID" value="OWP04031.1"/>
    <property type="molecule type" value="Genomic_DNA"/>
</dbReference>
<dbReference type="PANTHER" id="PTHR43708:SF5">
    <property type="entry name" value="CONSERVED EXPRESSED OXIDOREDUCTASE (EUROFUNG)-RELATED"/>
    <property type="match status" value="1"/>
</dbReference>
<evidence type="ECO:0000313" key="5">
    <source>
        <dbReference type="EMBL" id="OWP04031.1"/>
    </source>
</evidence>
<evidence type="ECO:0000259" key="4">
    <source>
        <dbReference type="Pfam" id="PF02894"/>
    </source>
</evidence>
<reference evidence="5 6" key="1">
    <citation type="submission" date="2017-04" db="EMBL/GenBank/DDBJ databases">
        <title>Draft genome sequence of Marssonina coronaria NL1: causal agent of apple blotch.</title>
        <authorList>
            <person name="Cheng Q."/>
        </authorList>
    </citation>
    <scope>NUCLEOTIDE SEQUENCE [LARGE SCALE GENOMIC DNA]</scope>
    <source>
        <strain evidence="5 6">NL1</strain>
    </source>
</reference>
<gene>
    <name evidence="5" type="ORF">B2J93_8412</name>
</gene>
<dbReference type="SUPFAM" id="SSF51735">
    <property type="entry name" value="NAD(P)-binding Rossmann-fold domains"/>
    <property type="match status" value="1"/>
</dbReference>
<dbReference type="InterPro" id="IPR004104">
    <property type="entry name" value="Gfo/Idh/MocA-like_OxRdtase_C"/>
</dbReference>
<dbReference type="InParanoid" id="A0A218Z7H5"/>
<evidence type="ECO:0008006" key="7">
    <source>
        <dbReference type="Google" id="ProtNLM"/>
    </source>
</evidence>
<dbReference type="InterPro" id="IPR036291">
    <property type="entry name" value="NAD(P)-bd_dom_sf"/>
</dbReference>
<evidence type="ECO:0000256" key="1">
    <source>
        <dbReference type="ARBA" id="ARBA00010928"/>
    </source>
</evidence>
<organism evidence="5 6">
    <name type="scientific">Diplocarpon coronariae</name>
    <dbReference type="NCBI Taxonomy" id="2795749"/>
    <lineage>
        <taxon>Eukaryota</taxon>
        <taxon>Fungi</taxon>
        <taxon>Dikarya</taxon>
        <taxon>Ascomycota</taxon>
        <taxon>Pezizomycotina</taxon>
        <taxon>Leotiomycetes</taxon>
        <taxon>Helotiales</taxon>
        <taxon>Drepanopezizaceae</taxon>
        <taxon>Diplocarpon</taxon>
    </lineage>
</organism>
<comment type="similarity">
    <text evidence="1">Belongs to the Gfo/Idh/MocA family.</text>
</comment>
<evidence type="ECO:0000256" key="2">
    <source>
        <dbReference type="ARBA" id="ARBA00023002"/>
    </source>
</evidence>